<feature type="domain" description="Heterokaryon incompatibility" evidence="3">
    <location>
        <begin position="64"/>
        <end position="151"/>
    </location>
</feature>
<dbReference type="Proteomes" id="UP000193560">
    <property type="component" value="Unassembled WGS sequence"/>
</dbReference>
<keyword evidence="2" id="KW-0472">Membrane</keyword>
<feature type="region of interest" description="Disordered" evidence="1">
    <location>
        <begin position="1"/>
        <end position="29"/>
    </location>
</feature>
<proteinExistence type="predicted"/>
<gene>
    <name evidence="4" type="ORF">BCR42DRAFT_456391</name>
</gene>
<keyword evidence="5" id="KW-1185">Reference proteome</keyword>
<evidence type="ECO:0000313" key="4">
    <source>
        <dbReference type="EMBL" id="ORZ06409.1"/>
    </source>
</evidence>
<feature type="transmembrane region" description="Helical" evidence="2">
    <location>
        <begin position="639"/>
        <end position="657"/>
    </location>
</feature>
<evidence type="ECO:0000259" key="3">
    <source>
        <dbReference type="Pfam" id="PF06985"/>
    </source>
</evidence>
<evidence type="ECO:0000256" key="1">
    <source>
        <dbReference type="SAM" id="MobiDB-lite"/>
    </source>
</evidence>
<keyword evidence="2" id="KW-0812">Transmembrane</keyword>
<dbReference type="EMBL" id="MCGE01000039">
    <property type="protein sequence ID" value="ORZ06409.1"/>
    <property type="molecule type" value="Genomic_DNA"/>
</dbReference>
<feature type="compositionally biased region" description="Basic and acidic residues" evidence="1">
    <location>
        <begin position="1"/>
        <end position="13"/>
    </location>
</feature>
<name>A0A1X2I028_9FUNG</name>
<dbReference type="AlphaFoldDB" id="A0A1X2I028"/>
<sequence>MTEKNPLKRRFEEVSSDDTQQPPQRPQEQKPFQIVLVDIEKATHKHEIHCVEIPLEDVAETVDYVALSYRWGELQETMVDTQVGYIASITSFHLNDFYKLCQLMTLEADLQHIKYVWVDAICVDQTNYERRKATIYQMTNIYEHATYIVAVPDLHGAYLKNTLTKNADIMEGSHHYTNDIYHLIHGNAEALAVIENAFLDVANVPNNPALRQWLTKYTDHFMDGFMKYKLHAMDYNPVQALDHIYETSQRSCVTLPKQAVPSGGDHGSTSALEIHHEKTEETVDHGGSPSSEEVDHHCDNTDCPLRLFGKGPVEWSPRLFYYSRPIDHEPWKQLIYDRSTRIRQSMEFLADLIVDWSSRVWVISEYSISKKKNNLKFWFTQLEPDMDSLLLPDLQHSSSKNKRFMFFRFDFTDPSFSAILNTNFFATSQYTYNTRLFSSNPVYLKFYYTLIRQLNEQTFLEMILKSKASKNEDRFYSILPLSEYKSKLLSKNEVHRWNINTMMSVKLKLFEIMNTRDKLNLLFISGNNSASNKGTVLPTFSSSTISSSTRSNHPYLDQVKYPCNFDLYNDATITLHQQQPSTTGTDDTETKHDDADLYYLNLRPKEYYTKVLTKTSVPTYEHASLVLFKRLQINVTNDAAAAAVAGGLILCVFLFMVKKS</sequence>
<dbReference type="InterPro" id="IPR052895">
    <property type="entry name" value="HetReg/Transcr_Mod"/>
</dbReference>
<comment type="caution">
    <text evidence="4">The sequence shown here is derived from an EMBL/GenBank/DDBJ whole genome shotgun (WGS) entry which is preliminary data.</text>
</comment>
<dbReference type="PANTHER" id="PTHR24148:SF64">
    <property type="entry name" value="HETEROKARYON INCOMPATIBILITY DOMAIN-CONTAINING PROTEIN"/>
    <property type="match status" value="1"/>
</dbReference>
<dbReference type="OrthoDB" id="5125733at2759"/>
<reference evidence="4 5" key="1">
    <citation type="submission" date="2016-07" db="EMBL/GenBank/DDBJ databases">
        <title>Pervasive Adenine N6-methylation of Active Genes in Fungi.</title>
        <authorList>
            <consortium name="DOE Joint Genome Institute"/>
            <person name="Mondo S.J."/>
            <person name="Dannebaum R.O."/>
            <person name="Kuo R.C."/>
            <person name="Labutti K."/>
            <person name="Haridas S."/>
            <person name="Kuo A."/>
            <person name="Salamov A."/>
            <person name="Ahrendt S.R."/>
            <person name="Lipzen A."/>
            <person name="Sullivan W."/>
            <person name="Andreopoulos W.B."/>
            <person name="Clum A."/>
            <person name="Lindquist E."/>
            <person name="Daum C."/>
            <person name="Ramamoorthy G.K."/>
            <person name="Gryganskyi A."/>
            <person name="Culley D."/>
            <person name="Magnuson J.K."/>
            <person name="James T.Y."/>
            <person name="O'Malley M.A."/>
            <person name="Stajich J.E."/>
            <person name="Spatafora J.W."/>
            <person name="Visel A."/>
            <person name="Grigoriev I.V."/>
        </authorList>
    </citation>
    <scope>NUCLEOTIDE SEQUENCE [LARGE SCALE GENOMIC DNA]</scope>
    <source>
        <strain evidence="4 5">NRRL 1336</strain>
    </source>
</reference>
<dbReference type="PANTHER" id="PTHR24148">
    <property type="entry name" value="ANKYRIN REPEAT DOMAIN-CONTAINING PROTEIN 39 HOMOLOG-RELATED"/>
    <property type="match status" value="1"/>
</dbReference>
<protein>
    <recommendedName>
        <fullName evidence="3">Heterokaryon incompatibility domain-containing protein</fullName>
    </recommendedName>
</protein>
<dbReference type="Pfam" id="PF06985">
    <property type="entry name" value="HET"/>
    <property type="match status" value="1"/>
</dbReference>
<evidence type="ECO:0000256" key="2">
    <source>
        <dbReference type="SAM" id="Phobius"/>
    </source>
</evidence>
<dbReference type="InterPro" id="IPR010730">
    <property type="entry name" value="HET"/>
</dbReference>
<accession>A0A1X2I028</accession>
<evidence type="ECO:0000313" key="5">
    <source>
        <dbReference type="Proteomes" id="UP000193560"/>
    </source>
</evidence>
<keyword evidence="2" id="KW-1133">Transmembrane helix</keyword>
<organism evidence="4 5">
    <name type="scientific">Absidia repens</name>
    <dbReference type="NCBI Taxonomy" id="90262"/>
    <lineage>
        <taxon>Eukaryota</taxon>
        <taxon>Fungi</taxon>
        <taxon>Fungi incertae sedis</taxon>
        <taxon>Mucoromycota</taxon>
        <taxon>Mucoromycotina</taxon>
        <taxon>Mucoromycetes</taxon>
        <taxon>Mucorales</taxon>
        <taxon>Cunninghamellaceae</taxon>
        <taxon>Absidia</taxon>
    </lineage>
</organism>